<comment type="caution">
    <text evidence="16">The sequence shown here is derived from an EMBL/GenBank/DDBJ whole genome shotgun (WGS) entry which is preliminary data.</text>
</comment>
<evidence type="ECO:0000256" key="7">
    <source>
        <dbReference type="ARBA" id="ARBA00022694"/>
    </source>
</evidence>
<comment type="similarity">
    <text evidence="2">Belongs to the SUA5 family.</text>
</comment>
<evidence type="ECO:0000256" key="10">
    <source>
        <dbReference type="ARBA" id="ARBA00022801"/>
    </source>
</evidence>
<evidence type="ECO:0000256" key="4">
    <source>
        <dbReference type="ARBA" id="ARBA00012584"/>
    </source>
</evidence>
<dbReference type="PANTHER" id="PTHR17490">
    <property type="entry name" value="SUA5"/>
    <property type="match status" value="1"/>
</dbReference>
<keyword evidence="10" id="KW-0378">Hydrolase</keyword>
<evidence type="ECO:0000256" key="9">
    <source>
        <dbReference type="ARBA" id="ARBA00022741"/>
    </source>
</evidence>
<dbReference type="AlphaFoldDB" id="A0A1V6CA29"/>
<evidence type="ECO:0000256" key="11">
    <source>
        <dbReference type="ARBA" id="ARBA00022840"/>
    </source>
</evidence>
<dbReference type="SMART" id="SM00226">
    <property type="entry name" value="LMWPc"/>
    <property type="match status" value="1"/>
</dbReference>
<feature type="active site" description="Proton donor" evidence="14">
    <location>
        <position position="298"/>
    </location>
</feature>
<comment type="catalytic activity">
    <reaction evidence="13">
        <text>L-threonine + hydrogencarbonate + ATP = L-threonylcarbamoyladenylate + diphosphate + H2O</text>
        <dbReference type="Rhea" id="RHEA:36407"/>
        <dbReference type="ChEBI" id="CHEBI:15377"/>
        <dbReference type="ChEBI" id="CHEBI:17544"/>
        <dbReference type="ChEBI" id="CHEBI:30616"/>
        <dbReference type="ChEBI" id="CHEBI:33019"/>
        <dbReference type="ChEBI" id="CHEBI:57926"/>
        <dbReference type="ChEBI" id="CHEBI:73682"/>
        <dbReference type="EC" id="2.7.7.87"/>
    </reaction>
</comment>
<dbReference type="EC" id="2.7.7.87" evidence="4"/>
<evidence type="ECO:0000256" key="12">
    <source>
        <dbReference type="ARBA" id="ARBA00029774"/>
    </source>
</evidence>
<organism evidence="16">
    <name type="scientific">candidate division TA06 bacterium ADurb.Bin131</name>
    <dbReference type="NCBI Taxonomy" id="1852827"/>
    <lineage>
        <taxon>Bacteria</taxon>
        <taxon>Bacteria division TA06</taxon>
    </lineage>
</organism>
<keyword evidence="6 16" id="KW-0808">Transferase</keyword>
<keyword evidence="8 16" id="KW-0548">Nucleotidyltransferase</keyword>
<dbReference type="Proteomes" id="UP000485562">
    <property type="component" value="Unassembled WGS sequence"/>
</dbReference>
<dbReference type="Pfam" id="PF01300">
    <property type="entry name" value="Sua5_yciO_yrdC"/>
    <property type="match status" value="1"/>
</dbReference>
<dbReference type="InterPro" id="IPR006070">
    <property type="entry name" value="Sua5-like_dom"/>
</dbReference>
<name>A0A1V6CA29_UNCT6</name>
<dbReference type="GO" id="GO:0008033">
    <property type="term" value="P:tRNA processing"/>
    <property type="evidence" value="ECO:0007669"/>
    <property type="project" value="UniProtKB-KW"/>
</dbReference>
<comment type="similarity">
    <text evidence="3">Belongs to the low molecular weight phosphotyrosine protein phosphatase family.</text>
</comment>
<gene>
    <name evidence="16" type="primary">ywlC</name>
    <name evidence="16" type="ORF">BWX89_00815</name>
</gene>
<dbReference type="InterPro" id="IPR023485">
    <property type="entry name" value="Ptyr_pPase"/>
</dbReference>
<dbReference type="GO" id="GO:0061710">
    <property type="term" value="F:L-threonylcarbamoyladenylate synthase"/>
    <property type="evidence" value="ECO:0007669"/>
    <property type="project" value="UniProtKB-EC"/>
</dbReference>
<dbReference type="GO" id="GO:0005524">
    <property type="term" value="F:ATP binding"/>
    <property type="evidence" value="ECO:0007669"/>
    <property type="project" value="UniProtKB-KW"/>
</dbReference>
<evidence type="ECO:0000256" key="2">
    <source>
        <dbReference type="ARBA" id="ARBA00007663"/>
    </source>
</evidence>
<dbReference type="PANTHER" id="PTHR17490:SF16">
    <property type="entry name" value="THREONYLCARBAMOYL-AMP SYNTHASE"/>
    <property type="match status" value="1"/>
</dbReference>
<feature type="active site" description="Nucleophile" evidence="14">
    <location>
        <position position="198"/>
    </location>
</feature>
<evidence type="ECO:0000256" key="14">
    <source>
        <dbReference type="PIRSR" id="PIRSR617867-1"/>
    </source>
</evidence>
<reference evidence="16" key="1">
    <citation type="submission" date="2017-02" db="EMBL/GenBank/DDBJ databases">
        <title>Delving into the versatile metabolic prowess of the omnipresent phylum Bacteroidetes.</title>
        <authorList>
            <person name="Nobu M.K."/>
            <person name="Mei R."/>
            <person name="Narihiro T."/>
            <person name="Kuroda K."/>
            <person name="Liu W.-T."/>
        </authorList>
    </citation>
    <scope>NUCLEOTIDE SEQUENCE</scope>
    <source>
        <strain evidence="16">ADurb.Bin131</strain>
    </source>
</reference>
<keyword evidence="7" id="KW-0819">tRNA processing</keyword>
<dbReference type="Gene3D" id="3.40.50.2300">
    <property type="match status" value="1"/>
</dbReference>
<accession>A0A1V6CA29</accession>
<dbReference type="PROSITE" id="PS51163">
    <property type="entry name" value="YRDC"/>
    <property type="match status" value="1"/>
</dbReference>
<dbReference type="GO" id="GO:0000049">
    <property type="term" value="F:tRNA binding"/>
    <property type="evidence" value="ECO:0007669"/>
    <property type="project" value="TreeGrafter"/>
</dbReference>
<dbReference type="Pfam" id="PF01451">
    <property type="entry name" value="LMWPc"/>
    <property type="match status" value="1"/>
</dbReference>
<feature type="active site" evidence="14">
    <location>
        <position position="204"/>
    </location>
</feature>
<dbReference type="NCBIfam" id="TIGR00057">
    <property type="entry name" value="L-threonylcarbamoyladenylate synthase"/>
    <property type="match status" value="1"/>
</dbReference>
<dbReference type="SUPFAM" id="SSF52788">
    <property type="entry name" value="Phosphotyrosine protein phosphatases I"/>
    <property type="match status" value="1"/>
</dbReference>
<feature type="domain" description="YrdC-like" evidence="15">
    <location>
        <begin position="13"/>
        <end position="195"/>
    </location>
</feature>
<evidence type="ECO:0000256" key="6">
    <source>
        <dbReference type="ARBA" id="ARBA00022679"/>
    </source>
</evidence>
<dbReference type="GO" id="GO:0004725">
    <property type="term" value="F:protein tyrosine phosphatase activity"/>
    <property type="evidence" value="ECO:0007669"/>
    <property type="project" value="InterPro"/>
</dbReference>
<dbReference type="InterPro" id="IPR017867">
    <property type="entry name" value="Tyr_phospatase_low_mol_wt"/>
</dbReference>
<evidence type="ECO:0000256" key="5">
    <source>
        <dbReference type="ARBA" id="ARBA00022490"/>
    </source>
</evidence>
<dbReference type="GO" id="GO:0005737">
    <property type="term" value="C:cytoplasm"/>
    <property type="evidence" value="ECO:0007669"/>
    <property type="project" value="UniProtKB-SubCell"/>
</dbReference>
<keyword evidence="11" id="KW-0067">ATP-binding</keyword>
<dbReference type="InterPro" id="IPR017945">
    <property type="entry name" value="DHBP_synth_RibB-like_a/b_dom"/>
</dbReference>
<evidence type="ECO:0000256" key="3">
    <source>
        <dbReference type="ARBA" id="ARBA00011063"/>
    </source>
</evidence>
<dbReference type="GO" id="GO:0003725">
    <property type="term" value="F:double-stranded RNA binding"/>
    <property type="evidence" value="ECO:0007669"/>
    <property type="project" value="InterPro"/>
</dbReference>
<protein>
    <recommendedName>
        <fullName evidence="12">L-threonylcarbamoyladenylate synthase</fullName>
        <ecNumber evidence="4">2.7.7.87</ecNumber>
    </recommendedName>
    <alternativeName>
        <fullName evidence="12">L-threonylcarbamoyladenylate synthase</fullName>
    </alternativeName>
</protein>
<evidence type="ECO:0000256" key="1">
    <source>
        <dbReference type="ARBA" id="ARBA00004496"/>
    </source>
</evidence>
<dbReference type="GO" id="GO:0006450">
    <property type="term" value="P:regulation of translational fidelity"/>
    <property type="evidence" value="ECO:0007669"/>
    <property type="project" value="TreeGrafter"/>
</dbReference>
<comment type="subcellular location">
    <subcellularLocation>
        <location evidence="1">Cytoplasm</location>
    </subcellularLocation>
</comment>
<keyword evidence="5" id="KW-0963">Cytoplasm</keyword>
<dbReference type="PRINTS" id="PR00719">
    <property type="entry name" value="LMWPTPASE"/>
</dbReference>
<evidence type="ECO:0000256" key="13">
    <source>
        <dbReference type="ARBA" id="ARBA00048366"/>
    </source>
</evidence>
<dbReference type="InterPro" id="IPR050156">
    <property type="entry name" value="TC-AMP_synthase_SUA5"/>
</dbReference>
<dbReference type="SUPFAM" id="SSF55821">
    <property type="entry name" value="YrdC/RibB"/>
    <property type="match status" value="1"/>
</dbReference>
<dbReference type="Gene3D" id="3.90.870.10">
    <property type="entry name" value="DHBP synthase"/>
    <property type="match status" value="1"/>
</dbReference>
<keyword evidence="9" id="KW-0547">Nucleotide-binding</keyword>
<proteinExistence type="inferred from homology"/>
<dbReference type="InterPro" id="IPR036196">
    <property type="entry name" value="Ptyr_pPase_sf"/>
</dbReference>
<evidence type="ECO:0000256" key="8">
    <source>
        <dbReference type="ARBA" id="ARBA00022695"/>
    </source>
</evidence>
<evidence type="ECO:0000313" key="16">
    <source>
        <dbReference type="EMBL" id="OQB73768.1"/>
    </source>
</evidence>
<dbReference type="EMBL" id="MWDQ01000066">
    <property type="protein sequence ID" value="OQB73768.1"/>
    <property type="molecule type" value="Genomic_DNA"/>
</dbReference>
<sequence>MTDILKLTRDNRKIIVEKIGNVLKNSGVAIIPTDTVYGIVCNGEDDTAKTYIYTIKNRPEHKPLIAFVRDIEQANKIAYIQQSSLNFVSNRWPGKNTFIFKSKIKSKYIVSSDNTIGIRIPDFDLINHLTSIFPYLASTSANISFRGSTSSIDEVEPELINSVQLVVDAGKLYGKESAIWDTTTSLPKLLRGKVLFVCSGNSCRSPMAQCILKHIIGNQLIDVISAGTSVIKENPSLESIVVMKEIGLDISNFTTNILTADIIDSSDIIFAMEDRHRNIILEMSPSCYDKITVLNIPDPAGKDISYYREIRDIISDKIKTQVLTRIKNENRDSK</sequence>
<evidence type="ECO:0000259" key="15">
    <source>
        <dbReference type="PROSITE" id="PS51163"/>
    </source>
</evidence>